<dbReference type="PANTHER" id="PTHR48067:SF1">
    <property type="entry name" value="GPI-ANCHOR TRANSAMIDASE"/>
    <property type="match status" value="1"/>
</dbReference>
<dbReference type="Gene3D" id="3.40.50.1460">
    <property type="match status" value="1"/>
</dbReference>
<dbReference type="Proteomes" id="UP000256970">
    <property type="component" value="Unassembled WGS sequence"/>
</dbReference>
<dbReference type="UniPathway" id="UPA00196"/>
<keyword evidence="9" id="KW-1185">Reference proteome</keyword>
<evidence type="ECO:0000256" key="3">
    <source>
        <dbReference type="ARBA" id="ARBA00022502"/>
    </source>
</evidence>
<proteinExistence type="inferred from homology"/>
<comment type="similarity">
    <text evidence="2">Belongs to the peptidase C13 family.</text>
</comment>
<keyword evidence="3" id="KW-0337">GPI-anchor biosynthesis</keyword>
<evidence type="ECO:0000256" key="5">
    <source>
        <dbReference type="PIRSR" id="PIRSR019663-1"/>
    </source>
</evidence>
<dbReference type="InterPro" id="IPR001096">
    <property type="entry name" value="Peptidase_C13"/>
</dbReference>
<dbReference type="GO" id="GO:0042765">
    <property type="term" value="C:GPI-anchor transamidase complex"/>
    <property type="evidence" value="ECO:0007669"/>
    <property type="project" value="InterPro"/>
</dbReference>
<keyword evidence="6" id="KW-0472">Membrane</keyword>
<dbReference type="AlphaFoldDB" id="A0A383VMD2"/>
<keyword evidence="6" id="KW-1133">Transmembrane helix</keyword>
<accession>A0A383VMD2</accession>
<evidence type="ECO:0000256" key="2">
    <source>
        <dbReference type="ARBA" id="ARBA00009941"/>
    </source>
</evidence>
<evidence type="ECO:0000256" key="7">
    <source>
        <dbReference type="SAM" id="SignalP"/>
    </source>
</evidence>
<reference evidence="8 9" key="1">
    <citation type="submission" date="2016-10" db="EMBL/GenBank/DDBJ databases">
        <authorList>
            <person name="Cai Z."/>
        </authorList>
    </citation>
    <scope>NUCLEOTIDE SEQUENCE [LARGE SCALE GENOMIC DNA]</scope>
</reference>
<keyword evidence="6" id="KW-0812">Transmembrane</keyword>
<keyword evidence="4 7" id="KW-0732">Signal</keyword>
<organism evidence="8 9">
    <name type="scientific">Tetradesmus obliquus</name>
    <name type="common">Green alga</name>
    <name type="synonym">Acutodesmus obliquus</name>
    <dbReference type="NCBI Taxonomy" id="3088"/>
    <lineage>
        <taxon>Eukaryota</taxon>
        <taxon>Viridiplantae</taxon>
        <taxon>Chlorophyta</taxon>
        <taxon>core chlorophytes</taxon>
        <taxon>Chlorophyceae</taxon>
        <taxon>CS clade</taxon>
        <taxon>Sphaeropleales</taxon>
        <taxon>Scenedesmaceae</taxon>
        <taxon>Tetradesmus</taxon>
    </lineage>
</organism>
<feature type="signal peptide" evidence="7">
    <location>
        <begin position="1"/>
        <end position="26"/>
    </location>
</feature>
<dbReference type="STRING" id="3088.A0A383VMD2"/>
<protein>
    <recommendedName>
        <fullName evidence="10">GPI-anchor transamidase</fullName>
    </recommendedName>
</protein>
<feature type="chain" id="PRO_5016616151" description="GPI-anchor transamidase" evidence="7">
    <location>
        <begin position="27"/>
        <end position="423"/>
    </location>
</feature>
<evidence type="ECO:0000256" key="1">
    <source>
        <dbReference type="ARBA" id="ARBA00004687"/>
    </source>
</evidence>
<dbReference type="GO" id="GO:0006508">
    <property type="term" value="P:proteolysis"/>
    <property type="evidence" value="ECO:0007669"/>
    <property type="project" value="InterPro"/>
</dbReference>
<evidence type="ECO:0000256" key="4">
    <source>
        <dbReference type="ARBA" id="ARBA00022729"/>
    </source>
</evidence>
<evidence type="ECO:0000313" key="8">
    <source>
        <dbReference type="EMBL" id="SZX66685.1"/>
    </source>
</evidence>
<dbReference type="PIRSF" id="PIRSF019663">
    <property type="entry name" value="Legumain"/>
    <property type="match status" value="1"/>
</dbReference>
<dbReference type="GO" id="GO:0003923">
    <property type="term" value="F:GPI-anchor transamidase activity"/>
    <property type="evidence" value="ECO:0007669"/>
    <property type="project" value="InterPro"/>
</dbReference>
<dbReference type="GO" id="GO:0006506">
    <property type="term" value="P:GPI anchor biosynthetic process"/>
    <property type="evidence" value="ECO:0007669"/>
    <property type="project" value="UniProtKB-UniPathway"/>
</dbReference>
<evidence type="ECO:0000256" key="6">
    <source>
        <dbReference type="SAM" id="Phobius"/>
    </source>
</evidence>
<dbReference type="PRINTS" id="PR00776">
    <property type="entry name" value="HEMOGLOBNASE"/>
</dbReference>
<evidence type="ECO:0000313" key="9">
    <source>
        <dbReference type="Proteomes" id="UP000256970"/>
    </source>
</evidence>
<dbReference type="PIRSF" id="PIRSF500138">
    <property type="entry name" value="GPI8"/>
    <property type="match status" value="1"/>
</dbReference>
<dbReference type="GO" id="GO:0016255">
    <property type="term" value="P:attachment of GPI anchor to protein"/>
    <property type="evidence" value="ECO:0007669"/>
    <property type="project" value="InterPro"/>
</dbReference>
<evidence type="ECO:0008006" key="10">
    <source>
        <dbReference type="Google" id="ProtNLM"/>
    </source>
</evidence>
<dbReference type="PANTHER" id="PTHR48067">
    <property type="entry name" value="GPI-ANCHOR TRANSAMIDASE"/>
    <property type="match status" value="1"/>
</dbReference>
<feature type="transmembrane region" description="Helical" evidence="6">
    <location>
        <begin position="396"/>
        <end position="419"/>
    </location>
</feature>
<name>A0A383VMD2_TETOB</name>
<dbReference type="EMBL" id="FNXT01000729">
    <property type="protein sequence ID" value="SZX66685.1"/>
    <property type="molecule type" value="Genomic_DNA"/>
</dbReference>
<dbReference type="FunFam" id="3.40.50.1460:FF:000021">
    <property type="entry name" value="GPI-anchor transamidase"/>
    <property type="match status" value="1"/>
</dbReference>
<feature type="active site" evidence="5">
    <location>
        <position position="165"/>
    </location>
</feature>
<comment type="pathway">
    <text evidence="1">Glycolipid biosynthesis; glycosylphosphatidylinositol-anchor biosynthesis.</text>
</comment>
<feature type="active site" description="Nucleophile" evidence="5">
    <location>
        <position position="207"/>
    </location>
</feature>
<dbReference type="Pfam" id="PF01650">
    <property type="entry name" value="Peptidase_C13"/>
    <property type="match status" value="1"/>
</dbReference>
<gene>
    <name evidence="8" type="ORF">BQ4739_LOCUS7104</name>
</gene>
<dbReference type="InterPro" id="IPR028361">
    <property type="entry name" value="GPI_transamidase"/>
</dbReference>
<sequence>MLQPRSDAAWLLALLACAAILTSALAHDQQQQQQQQQQQLQPHTSNWAVLVATSKYWYNYRHIANALSFYRTVKRLGIPDSNIILMLAEDVACNPRNAYPGQVFNDESHRLNVYGSNVEVDYRGSEVTVENFIRVLTGRHDPAMPRPKRMLSDKGSNVLIYISGHGGNEFMKFQDVEELMAQDVADAIQQMHEKGRYRELLLVAETCQAATLYSKITSPNVLAMASSLKGESSYSYLTDMDVGLSLIDRFTWSTLDFFERVDIHSRLSLAQLMQIYRYEVLDSHFHYDASHYPRPLDTVPVTDFFGSVSSIQPTPALNSTAGDSDSWSYSSYSSSEAAQELDVRRPAAVSSAGHASSSSSSSSQDGYSDCSCSVGSSAVAVGPVQDLPGSIVDTGVYLGMAAVASMVLVASVVAARIMAPLLS</sequence>